<feature type="non-terminal residue" evidence="3">
    <location>
        <position position="1045"/>
    </location>
</feature>
<feature type="compositionally biased region" description="Low complexity" evidence="1">
    <location>
        <begin position="749"/>
        <end position="758"/>
    </location>
</feature>
<feature type="compositionally biased region" description="Polar residues" evidence="1">
    <location>
        <begin position="529"/>
        <end position="538"/>
    </location>
</feature>
<dbReference type="GeneID" id="75833660"/>
<feature type="region of interest" description="Disordered" evidence="1">
    <location>
        <begin position="62"/>
        <end position="94"/>
    </location>
</feature>
<feature type="compositionally biased region" description="Polar residues" evidence="1">
    <location>
        <begin position="614"/>
        <end position="627"/>
    </location>
</feature>
<evidence type="ECO:0000313" key="4">
    <source>
        <dbReference type="Proteomes" id="UP001055219"/>
    </source>
</evidence>
<feature type="compositionally biased region" description="Gly residues" evidence="1">
    <location>
        <begin position="909"/>
        <end position="918"/>
    </location>
</feature>
<evidence type="ECO:0000256" key="1">
    <source>
        <dbReference type="SAM" id="MobiDB-lite"/>
    </source>
</evidence>
<feature type="compositionally biased region" description="Low complexity" evidence="1">
    <location>
        <begin position="710"/>
        <end position="737"/>
    </location>
</feature>
<keyword evidence="4" id="KW-1185">Reference proteome</keyword>
<reference evidence="3" key="1">
    <citation type="journal article" date="2021" name="J Fungi (Basel)">
        <title>Genomic and Metabolomic Analyses of the Marine Fungus Emericellopsis cladophorae: Insights into Saltwater Adaptability Mechanisms and Its Biosynthetic Potential.</title>
        <authorList>
            <person name="Goncalves M.F.M."/>
            <person name="Hilario S."/>
            <person name="Van de Peer Y."/>
            <person name="Esteves A.C."/>
            <person name="Alves A."/>
        </authorList>
    </citation>
    <scope>NUCLEOTIDE SEQUENCE</scope>
    <source>
        <strain evidence="3">MUM 19.33</strain>
    </source>
</reference>
<proteinExistence type="predicted"/>
<name>A0A9Q0BHV3_9HYPO</name>
<dbReference type="Proteomes" id="UP001055219">
    <property type="component" value="Unassembled WGS sequence"/>
</dbReference>
<feature type="compositionally biased region" description="Gly residues" evidence="1">
    <location>
        <begin position="955"/>
        <end position="984"/>
    </location>
</feature>
<organism evidence="3 4">
    <name type="scientific">Emericellopsis cladophorae</name>
    <dbReference type="NCBI Taxonomy" id="2686198"/>
    <lineage>
        <taxon>Eukaryota</taxon>
        <taxon>Fungi</taxon>
        <taxon>Dikarya</taxon>
        <taxon>Ascomycota</taxon>
        <taxon>Pezizomycotina</taxon>
        <taxon>Sordariomycetes</taxon>
        <taxon>Hypocreomycetidae</taxon>
        <taxon>Hypocreales</taxon>
        <taxon>Bionectriaceae</taxon>
        <taxon>Emericellopsis</taxon>
    </lineage>
</organism>
<reference evidence="3" key="2">
    <citation type="submission" date="2022-07" db="EMBL/GenBank/DDBJ databases">
        <authorList>
            <person name="Goncalves M.F.M."/>
            <person name="Hilario S."/>
            <person name="Van De Peer Y."/>
            <person name="Esteves A.C."/>
            <person name="Alves A."/>
        </authorList>
    </citation>
    <scope>NUCLEOTIDE SEQUENCE</scope>
    <source>
        <strain evidence="3">MUM 19.33</strain>
    </source>
</reference>
<dbReference type="OrthoDB" id="5153522at2759"/>
<feature type="compositionally biased region" description="Gly residues" evidence="1">
    <location>
        <begin position="1016"/>
        <end position="1025"/>
    </location>
</feature>
<feature type="signal peptide" evidence="2">
    <location>
        <begin position="1"/>
        <end position="33"/>
    </location>
</feature>
<keyword evidence="2" id="KW-0732">Signal</keyword>
<feature type="compositionally biased region" description="Gly residues" evidence="1">
    <location>
        <begin position="993"/>
        <end position="1004"/>
    </location>
</feature>
<feature type="compositionally biased region" description="Gly residues" evidence="1">
    <location>
        <begin position="889"/>
        <end position="900"/>
    </location>
</feature>
<feature type="compositionally biased region" description="Gly residues" evidence="1">
    <location>
        <begin position="759"/>
        <end position="777"/>
    </location>
</feature>
<feature type="region of interest" description="Disordered" evidence="1">
    <location>
        <begin position="319"/>
        <end position="362"/>
    </location>
</feature>
<gene>
    <name evidence="3" type="ORF">J7T54_007184</name>
</gene>
<feature type="compositionally biased region" description="Gly residues" evidence="1">
    <location>
        <begin position="1034"/>
        <end position="1045"/>
    </location>
</feature>
<feature type="compositionally biased region" description="Polar residues" evidence="1">
    <location>
        <begin position="641"/>
        <end position="652"/>
    </location>
</feature>
<feature type="compositionally biased region" description="Gly residues" evidence="1">
    <location>
        <begin position="511"/>
        <end position="521"/>
    </location>
</feature>
<evidence type="ECO:0000313" key="3">
    <source>
        <dbReference type="EMBL" id="KAI6785541.1"/>
    </source>
</evidence>
<evidence type="ECO:0000256" key="2">
    <source>
        <dbReference type="SAM" id="SignalP"/>
    </source>
</evidence>
<feature type="compositionally biased region" description="Gly residues" evidence="1">
    <location>
        <begin position="810"/>
        <end position="826"/>
    </location>
</feature>
<accession>A0A9Q0BHV3</accession>
<feature type="compositionally biased region" description="Gly residues" evidence="1">
    <location>
        <begin position="854"/>
        <end position="871"/>
    </location>
</feature>
<dbReference type="RefSeq" id="XP_051366397.1">
    <property type="nucleotide sequence ID" value="XM_051510864.1"/>
</dbReference>
<feature type="compositionally biased region" description="Gly residues" evidence="1">
    <location>
        <begin position="836"/>
        <end position="845"/>
    </location>
</feature>
<sequence>MGSGEHSNPGDLPSPLALAGAILVVSSLAVVQAQHTVTVEITSYHDVNACMNVCAAQPTFGSMGPPPLHPKPHHGHGHPGNQGRPPVLDQHHPQHTPQVTLTLPICEKEGKIETKPAACDDCLETVFYYEPTDLTYVTKTTTFGHGPYPTISTILPEEDCHVCEGTVVICEPAYITSFPDHPETPWGFEYEGAVTTILPGASPDGPRIAIPGAHPSDPLTVVIGPPGFTDRLPTITAPGASASAGAPTRTLLPTGNNGEPLPGASPVVVIGEAVATGGLGAGSGLPVVSLPGAEDGDSAVTFPGSGLGGTPFILAGSPSELGVSNDRDSNLINNNNNNNEGGNPAAGTEPNGNGDSGSDIPGAVTTLLSGADENGPRITLGPINVGDPATVVIGTPGFQDAIPTVTLPGVSPGATGPKVTLLPSGNAQGPVAIIGDLASIDSDRVFIPGADANDGDFTLPAVPFRGSPLVVAGDPSWLNDFPDGPNVGLLIDTGSGSGAGGDPGDNSLTSTGGGGGTGTGDEGNLAGSSEDTGINTNDPLPDTDGDGEPDIGTPNGLDLNNDGVADAGPSGGPVALDNDGDGNPDAPAFGDQLLDSAVPPPGDAGSDGGSGASTDQSLDSATDTNGDNVPDPGAGTGGGSQDTNSDGATNTELGAVTGVGDPDGDGIADLNLGDELVAELQSVNDDGGPDLGVGGGGTGDAASDTDGDGTLDSAGAGDSGSDVDSSAGDSGTGTDTTTGDEPDAGVGNTDETVSSTSSGGSGSGADSGDDSGAGGSGTESDTATGGELDAGVGNVDGTSGLETEPSVDGSGTGDGGTGGTGTGSGGDPQVEAGLNDGDGGSGGTGSVDAESDGSGVGDSGTGTGTGTGIDSGIGTDSVTGIDSATGTDSGLGTGTGGSGTVSGDTDSGSGTGSGGSGSGTSTDSGTGADSGSGTGLGGSGTGTGTDSATDSDSGSGTGSGGSGTLSGDIGSGSGTGTGGSGSGTVSGDADSGSGTGLGGSGTGTGTDSATDSDSGSGTGTGGSGTVSGDADSGSGTGTGGSGSGS</sequence>
<feature type="compositionally biased region" description="Gly residues" evidence="1">
    <location>
        <begin position="689"/>
        <end position="699"/>
    </location>
</feature>
<feature type="compositionally biased region" description="Low complexity" evidence="1">
    <location>
        <begin position="778"/>
        <end position="787"/>
    </location>
</feature>
<dbReference type="EMBL" id="JAGIXG020000002">
    <property type="protein sequence ID" value="KAI6785541.1"/>
    <property type="molecule type" value="Genomic_DNA"/>
</dbReference>
<comment type="caution">
    <text evidence="3">The sequence shown here is derived from an EMBL/GenBank/DDBJ whole genome shotgun (WGS) entry which is preliminary data.</text>
</comment>
<dbReference type="AlphaFoldDB" id="A0A9Q0BHV3"/>
<feature type="region of interest" description="Disordered" evidence="1">
    <location>
        <begin position="488"/>
        <end position="1045"/>
    </location>
</feature>
<feature type="compositionally biased region" description="Gly residues" evidence="1">
    <location>
        <begin position="928"/>
        <end position="943"/>
    </location>
</feature>
<protein>
    <submittedName>
        <fullName evidence="3">Uncharacterized protein</fullName>
    </submittedName>
</protein>
<feature type="compositionally biased region" description="Low complexity" evidence="1">
    <location>
        <begin position="944"/>
        <end position="954"/>
    </location>
</feature>
<feature type="compositionally biased region" description="Low complexity" evidence="1">
    <location>
        <begin position="1005"/>
        <end position="1015"/>
    </location>
</feature>
<feature type="chain" id="PRO_5040194742" evidence="2">
    <location>
        <begin position="34"/>
        <end position="1045"/>
    </location>
</feature>
<feature type="compositionally biased region" description="Low complexity" evidence="1">
    <location>
        <begin position="872"/>
        <end position="888"/>
    </location>
</feature>